<proteinExistence type="predicted"/>
<name>A0AAE1AM80_9GAST</name>
<keyword evidence="2" id="KW-1185">Reference proteome</keyword>
<dbReference type="AlphaFoldDB" id="A0AAE1AM80"/>
<dbReference type="EMBL" id="JAWDGP010001540">
    <property type="protein sequence ID" value="KAK3790490.1"/>
    <property type="molecule type" value="Genomic_DNA"/>
</dbReference>
<gene>
    <name evidence="1" type="ORF">RRG08_015959</name>
</gene>
<evidence type="ECO:0000313" key="2">
    <source>
        <dbReference type="Proteomes" id="UP001283361"/>
    </source>
</evidence>
<protein>
    <submittedName>
        <fullName evidence="1">Uncharacterized protein</fullName>
    </submittedName>
</protein>
<sequence>MKVTEKLLGKVFQLEKRPQVLINLDKNKRVDQGEVDSVREELVELVERGEELISLVDSVGGVEVKSTTLDEVNGNAHTLVREELVSLVERGSKMVRIVDYGNGGEGGCSGVSHGNGGKGWQCCES</sequence>
<reference evidence="1" key="1">
    <citation type="journal article" date="2023" name="G3 (Bethesda)">
        <title>A reference genome for the long-term kleptoplast-retaining sea slug Elysia crispata morphotype clarki.</title>
        <authorList>
            <person name="Eastman K.E."/>
            <person name="Pendleton A.L."/>
            <person name="Shaikh M.A."/>
            <person name="Suttiyut T."/>
            <person name="Ogas R."/>
            <person name="Tomko P."/>
            <person name="Gavelis G."/>
            <person name="Widhalm J.R."/>
            <person name="Wisecaver J.H."/>
        </authorList>
    </citation>
    <scope>NUCLEOTIDE SEQUENCE</scope>
    <source>
        <strain evidence="1">ECLA1</strain>
    </source>
</reference>
<dbReference type="Proteomes" id="UP001283361">
    <property type="component" value="Unassembled WGS sequence"/>
</dbReference>
<evidence type="ECO:0000313" key="1">
    <source>
        <dbReference type="EMBL" id="KAK3790490.1"/>
    </source>
</evidence>
<organism evidence="1 2">
    <name type="scientific">Elysia crispata</name>
    <name type="common">lettuce slug</name>
    <dbReference type="NCBI Taxonomy" id="231223"/>
    <lineage>
        <taxon>Eukaryota</taxon>
        <taxon>Metazoa</taxon>
        <taxon>Spiralia</taxon>
        <taxon>Lophotrochozoa</taxon>
        <taxon>Mollusca</taxon>
        <taxon>Gastropoda</taxon>
        <taxon>Heterobranchia</taxon>
        <taxon>Euthyneura</taxon>
        <taxon>Panpulmonata</taxon>
        <taxon>Sacoglossa</taxon>
        <taxon>Placobranchoidea</taxon>
        <taxon>Plakobranchidae</taxon>
        <taxon>Elysia</taxon>
    </lineage>
</organism>
<comment type="caution">
    <text evidence="1">The sequence shown here is derived from an EMBL/GenBank/DDBJ whole genome shotgun (WGS) entry which is preliminary data.</text>
</comment>
<accession>A0AAE1AM80</accession>